<comment type="caution">
    <text evidence="2">The sequence shown here is derived from an EMBL/GenBank/DDBJ whole genome shotgun (WGS) entry which is preliminary data.</text>
</comment>
<dbReference type="InterPro" id="IPR012337">
    <property type="entry name" value="RNaseH-like_sf"/>
</dbReference>
<dbReference type="InterPro" id="IPR025398">
    <property type="entry name" value="DUF4371"/>
</dbReference>
<dbReference type="PANTHER" id="PTHR45749">
    <property type="match status" value="1"/>
</dbReference>
<dbReference type="SMART" id="SM00597">
    <property type="entry name" value="ZnF_TTF"/>
    <property type="match status" value="1"/>
</dbReference>
<reference evidence="2 3" key="1">
    <citation type="journal article" date="2018" name="Nat. Genet.">
        <title>Extensive intraspecific gene order and gene structural variations between Mo17 and other maize genomes.</title>
        <authorList>
            <person name="Sun S."/>
            <person name="Zhou Y."/>
            <person name="Chen J."/>
            <person name="Shi J."/>
            <person name="Zhao H."/>
            <person name="Zhao H."/>
            <person name="Song W."/>
            <person name="Zhang M."/>
            <person name="Cui Y."/>
            <person name="Dong X."/>
            <person name="Liu H."/>
            <person name="Ma X."/>
            <person name="Jiao Y."/>
            <person name="Wang B."/>
            <person name="Wei X."/>
            <person name="Stein J.C."/>
            <person name="Glaubitz J.C."/>
            <person name="Lu F."/>
            <person name="Yu G."/>
            <person name="Liang C."/>
            <person name="Fengler K."/>
            <person name="Li B."/>
            <person name="Rafalski A."/>
            <person name="Schnable P.S."/>
            <person name="Ware D.H."/>
            <person name="Buckler E.S."/>
            <person name="Lai J."/>
        </authorList>
    </citation>
    <scope>NUCLEOTIDE SEQUENCE [LARGE SCALE GENOMIC DNA]</scope>
    <source>
        <strain evidence="3">cv. Missouri 17</strain>
        <tissue evidence="2">Seedling</tissue>
    </source>
</reference>
<sequence length="873" mass="98469">MEQPWNQNQQREAGGFGFGVAMGESSCHAAADLGQGGAGLCEVDGALLLMELMQEQDPPSSDLLLLDGDGDRRLSHVIRSLEAEIGGGEAVAMVADDDGGVSMDRIEDALSSDGTDGYDYEGACASSSSFGYWPPSSLLLAGGYDDAEGWCVYANGYEGPGGHVIVVDIMPPRKYASGSQKRKRRKHTEDFVLSQKGAMDKFLKRDMGDPRNTNELAIVLVEPVDEQIGGNSEYQGPTDHNVSDHDNISHPTATESASVDEPPVVTIDIYDPRNWNNLDNKARDRLVEKGPIREKNLFFPMDGNSRYFSYSHYFRKLSNGEEHDRKWLVYSKHVDRVFCFCCKLFNSDSCTSSLAHDGYRDWKHISERLKEHENSAEHITGMNSWNELRDRLRKQETIDKDLQRQITKEKERMRQVLFRIVAIVKFLGKRNLAFRGSNNHLYNEQNGNFLACVEMVAEFDLVMQDHLRRIERKDIHYHYLSNKIQNELISLLASDITNTIIKIIKEAKYFSIILDCTPDVSHEEQMSLIVRCVNISSNKIEVEEYFLGFLKVDDTSGLGLFNVLIDSLESFGLDIDDIRGQGYDNGSNMKGKHQGVQKRLLDKNPRAFYMPCACHSLNLTLCDMAKSCSKVVSFFGIVQRIYTLFSGSTKRWKVLLDHVPSLTVKSLCNTRWESRIKSVAAIRYQAPHIRAALFELHHASDTKPMAKSDAKSLYDLIGTFEFILGMVIWHDILYAVNVVSKKLQSSSMCLHSTLEQIDGIMSYFDKYRNEGFASSMVIAKDIASLMGVEASFPVKRRALRKKHYDENDCSNEANLQGSLNMLMEFVPPMLPYRKIYELSPPSSSGLFSNFSGVHLGDLSDLKTFDYVLHAQAR</sequence>
<proteinExistence type="predicted"/>
<evidence type="ECO:0000313" key="2">
    <source>
        <dbReference type="EMBL" id="PWZ29694.1"/>
    </source>
</evidence>
<evidence type="ECO:0000259" key="1">
    <source>
        <dbReference type="SMART" id="SM00597"/>
    </source>
</evidence>
<dbReference type="InterPro" id="IPR006580">
    <property type="entry name" value="Znf_TTF"/>
</dbReference>
<feature type="domain" description="TTF-type" evidence="1">
    <location>
        <begin position="312"/>
        <end position="397"/>
    </location>
</feature>
<dbReference type="AlphaFoldDB" id="A0A3L6F912"/>
<protein>
    <submittedName>
        <fullName evidence="2">Zinc finger MYM-type protein 1</fullName>
    </submittedName>
</protein>
<gene>
    <name evidence="2" type="primary">ZMYM1_3</name>
    <name evidence="2" type="ORF">Zm00014a_029965</name>
</gene>
<dbReference type="Pfam" id="PF14291">
    <property type="entry name" value="DUF4371"/>
    <property type="match status" value="1"/>
</dbReference>
<dbReference type="EMBL" id="NCVQ01000005">
    <property type="protein sequence ID" value="PWZ29694.1"/>
    <property type="molecule type" value="Genomic_DNA"/>
</dbReference>
<dbReference type="Proteomes" id="UP000251960">
    <property type="component" value="Chromosome 4"/>
</dbReference>
<evidence type="ECO:0000313" key="3">
    <source>
        <dbReference type="Proteomes" id="UP000251960"/>
    </source>
</evidence>
<accession>A0A3L6F912</accession>
<organism evidence="2 3">
    <name type="scientific">Zea mays</name>
    <name type="common">Maize</name>
    <dbReference type="NCBI Taxonomy" id="4577"/>
    <lineage>
        <taxon>Eukaryota</taxon>
        <taxon>Viridiplantae</taxon>
        <taxon>Streptophyta</taxon>
        <taxon>Embryophyta</taxon>
        <taxon>Tracheophyta</taxon>
        <taxon>Spermatophyta</taxon>
        <taxon>Magnoliopsida</taxon>
        <taxon>Liliopsida</taxon>
        <taxon>Poales</taxon>
        <taxon>Poaceae</taxon>
        <taxon>PACMAD clade</taxon>
        <taxon>Panicoideae</taxon>
        <taxon>Andropogonodae</taxon>
        <taxon>Andropogoneae</taxon>
        <taxon>Tripsacinae</taxon>
        <taxon>Zea</taxon>
    </lineage>
</organism>
<dbReference type="SUPFAM" id="SSF53098">
    <property type="entry name" value="Ribonuclease H-like"/>
    <property type="match status" value="1"/>
</dbReference>
<dbReference type="PANTHER" id="PTHR45749:SF24">
    <property type="entry name" value="TTF-TYPE DOMAIN-CONTAINING PROTEIN"/>
    <property type="match status" value="1"/>
</dbReference>
<name>A0A3L6F912_MAIZE</name>
<dbReference type="ExpressionAtlas" id="A0A3L6F912">
    <property type="expression patterns" value="baseline and differential"/>
</dbReference>